<accession>A0AAQ3TG02</accession>
<proteinExistence type="predicted"/>
<sequence>MVHRLCRVLPYKEGDARVDVMNRWIEIERMQMVTKGETKSISVSIIRNMHPLLKFPSHLGHRGLATLTSSECRIIERRREVTDENTVRQPASMDKTGLCGGCGLSLSGKLQLSRRSSIPATAAAIIPADLSTSRSETLRKHCIFTQSSSTPQVKLGSGRAVRAYHHQQQALVASNDLRAEITNQQHT</sequence>
<organism evidence="1 2">
    <name type="scientific">Paspalum notatum var. saurae</name>
    <dbReference type="NCBI Taxonomy" id="547442"/>
    <lineage>
        <taxon>Eukaryota</taxon>
        <taxon>Viridiplantae</taxon>
        <taxon>Streptophyta</taxon>
        <taxon>Embryophyta</taxon>
        <taxon>Tracheophyta</taxon>
        <taxon>Spermatophyta</taxon>
        <taxon>Magnoliopsida</taxon>
        <taxon>Liliopsida</taxon>
        <taxon>Poales</taxon>
        <taxon>Poaceae</taxon>
        <taxon>PACMAD clade</taxon>
        <taxon>Panicoideae</taxon>
        <taxon>Andropogonodae</taxon>
        <taxon>Paspaleae</taxon>
        <taxon>Paspalinae</taxon>
        <taxon>Paspalum</taxon>
    </lineage>
</organism>
<keyword evidence="2" id="KW-1185">Reference proteome</keyword>
<gene>
    <name evidence="1" type="ORF">U9M48_020402</name>
</gene>
<evidence type="ECO:0000313" key="2">
    <source>
        <dbReference type="Proteomes" id="UP001341281"/>
    </source>
</evidence>
<dbReference type="Proteomes" id="UP001341281">
    <property type="component" value="Chromosome 04"/>
</dbReference>
<name>A0AAQ3TG02_PASNO</name>
<evidence type="ECO:0000313" key="1">
    <source>
        <dbReference type="EMBL" id="WVZ71870.1"/>
    </source>
</evidence>
<dbReference type="AlphaFoldDB" id="A0AAQ3TG02"/>
<reference evidence="1 2" key="1">
    <citation type="submission" date="2024-02" db="EMBL/GenBank/DDBJ databases">
        <title>High-quality chromosome-scale genome assembly of Pensacola bahiagrass (Paspalum notatum Flugge var. saurae).</title>
        <authorList>
            <person name="Vega J.M."/>
            <person name="Podio M."/>
            <person name="Orjuela J."/>
            <person name="Siena L.A."/>
            <person name="Pessino S.C."/>
            <person name="Combes M.C."/>
            <person name="Mariac C."/>
            <person name="Albertini E."/>
            <person name="Pupilli F."/>
            <person name="Ortiz J.P.A."/>
            <person name="Leblanc O."/>
        </authorList>
    </citation>
    <scope>NUCLEOTIDE SEQUENCE [LARGE SCALE GENOMIC DNA]</scope>
    <source>
        <strain evidence="1">R1</strain>
        <tissue evidence="1">Leaf</tissue>
    </source>
</reference>
<protein>
    <submittedName>
        <fullName evidence="1">Uncharacterized protein</fullName>
    </submittedName>
</protein>
<dbReference type="EMBL" id="CP144748">
    <property type="protein sequence ID" value="WVZ71870.1"/>
    <property type="molecule type" value="Genomic_DNA"/>
</dbReference>